<dbReference type="AlphaFoldDB" id="A0A4Z2HK07"/>
<organism evidence="1 2">
    <name type="scientific">Liparis tanakae</name>
    <name type="common">Tanaka's snailfish</name>
    <dbReference type="NCBI Taxonomy" id="230148"/>
    <lineage>
        <taxon>Eukaryota</taxon>
        <taxon>Metazoa</taxon>
        <taxon>Chordata</taxon>
        <taxon>Craniata</taxon>
        <taxon>Vertebrata</taxon>
        <taxon>Euteleostomi</taxon>
        <taxon>Actinopterygii</taxon>
        <taxon>Neopterygii</taxon>
        <taxon>Teleostei</taxon>
        <taxon>Neoteleostei</taxon>
        <taxon>Acanthomorphata</taxon>
        <taxon>Eupercaria</taxon>
        <taxon>Perciformes</taxon>
        <taxon>Cottioidei</taxon>
        <taxon>Cottales</taxon>
        <taxon>Liparidae</taxon>
        <taxon>Liparis</taxon>
    </lineage>
</organism>
<reference evidence="1 2" key="1">
    <citation type="submission" date="2019-03" db="EMBL/GenBank/DDBJ databases">
        <title>First draft genome of Liparis tanakae, snailfish: a comprehensive survey of snailfish specific genes.</title>
        <authorList>
            <person name="Kim W."/>
            <person name="Song I."/>
            <person name="Jeong J.-H."/>
            <person name="Kim D."/>
            <person name="Kim S."/>
            <person name="Ryu S."/>
            <person name="Song J.Y."/>
            <person name="Lee S.K."/>
        </authorList>
    </citation>
    <scope>NUCLEOTIDE SEQUENCE [LARGE SCALE GENOMIC DNA]</scope>
    <source>
        <tissue evidence="1">Muscle</tissue>
    </source>
</reference>
<sequence length="82" mass="8872">MGLGMWAASVVDAGVRHMGGGGAGLGGPAAGVVRARYLIMAGSTSAVYWRKRKPLRTLRDLDGPYWKGWDENIIHHLLLQLD</sequence>
<accession>A0A4Z2HK07</accession>
<name>A0A4Z2HK07_9TELE</name>
<proteinExistence type="predicted"/>
<evidence type="ECO:0000313" key="1">
    <source>
        <dbReference type="EMBL" id="TNN66117.1"/>
    </source>
</evidence>
<dbReference type="EMBL" id="SRLO01000224">
    <property type="protein sequence ID" value="TNN66117.1"/>
    <property type="molecule type" value="Genomic_DNA"/>
</dbReference>
<gene>
    <name evidence="1" type="ORF">EYF80_023595</name>
</gene>
<comment type="caution">
    <text evidence="1">The sequence shown here is derived from an EMBL/GenBank/DDBJ whole genome shotgun (WGS) entry which is preliminary data.</text>
</comment>
<dbReference type="Proteomes" id="UP000314294">
    <property type="component" value="Unassembled WGS sequence"/>
</dbReference>
<evidence type="ECO:0000313" key="2">
    <source>
        <dbReference type="Proteomes" id="UP000314294"/>
    </source>
</evidence>
<keyword evidence="2" id="KW-1185">Reference proteome</keyword>
<protein>
    <submittedName>
        <fullName evidence="1">Uncharacterized protein</fullName>
    </submittedName>
</protein>